<name>A0A4Q6XN03_9SPHN</name>
<dbReference type="AlphaFoldDB" id="A0A4Q6XN03"/>
<dbReference type="EMBL" id="SGIS01000043">
    <property type="protein sequence ID" value="RZF60955.1"/>
    <property type="molecule type" value="Genomic_DNA"/>
</dbReference>
<evidence type="ECO:0000259" key="1">
    <source>
        <dbReference type="Pfam" id="PF13649"/>
    </source>
</evidence>
<evidence type="ECO:0000313" key="3">
    <source>
        <dbReference type="Proteomes" id="UP000292085"/>
    </source>
</evidence>
<organism evidence="2 3">
    <name type="scientific">Sphingomonas populi</name>
    <dbReference type="NCBI Taxonomy" id="2484750"/>
    <lineage>
        <taxon>Bacteria</taxon>
        <taxon>Pseudomonadati</taxon>
        <taxon>Pseudomonadota</taxon>
        <taxon>Alphaproteobacteria</taxon>
        <taxon>Sphingomonadales</taxon>
        <taxon>Sphingomonadaceae</taxon>
        <taxon>Sphingomonas</taxon>
    </lineage>
</organism>
<keyword evidence="2" id="KW-0808">Transferase</keyword>
<proteinExistence type="predicted"/>
<dbReference type="GO" id="GO:0032259">
    <property type="term" value="P:methylation"/>
    <property type="evidence" value="ECO:0007669"/>
    <property type="project" value="UniProtKB-KW"/>
</dbReference>
<dbReference type="SUPFAM" id="SSF102114">
    <property type="entry name" value="Radical SAM enzymes"/>
    <property type="match status" value="1"/>
</dbReference>
<dbReference type="CDD" id="cd02440">
    <property type="entry name" value="AdoMet_MTases"/>
    <property type="match status" value="1"/>
</dbReference>
<keyword evidence="3" id="KW-1185">Reference proteome</keyword>
<evidence type="ECO:0000313" key="2">
    <source>
        <dbReference type="EMBL" id="RZF60955.1"/>
    </source>
</evidence>
<accession>A0A4Q6XN03</accession>
<dbReference type="SUPFAM" id="SSF53335">
    <property type="entry name" value="S-adenosyl-L-methionine-dependent methyltransferases"/>
    <property type="match status" value="1"/>
</dbReference>
<comment type="caution">
    <text evidence="2">The sequence shown here is derived from an EMBL/GenBank/DDBJ whole genome shotgun (WGS) entry which is preliminary data.</text>
</comment>
<dbReference type="Proteomes" id="UP000292085">
    <property type="component" value="Unassembled WGS sequence"/>
</dbReference>
<dbReference type="GO" id="GO:0008168">
    <property type="term" value="F:methyltransferase activity"/>
    <property type="evidence" value="ECO:0007669"/>
    <property type="project" value="UniProtKB-KW"/>
</dbReference>
<keyword evidence="2" id="KW-0489">Methyltransferase</keyword>
<dbReference type="InterPro" id="IPR041698">
    <property type="entry name" value="Methyltransf_25"/>
</dbReference>
<dbReference type="CDD" id="cd01335">
    <property type="entry name" value="Radical_SAM"/>
    <property type="match status" value="1"/>
</dbReference>
<dbReference type="Gene3D" id="3.40.50.150">
    <property type="entry name" value="Vaccinia Virus protein VP39"/>
    <property type="match status" value="1"/>
</dbReference>
<dbReference type="Gene3D" id="3.20.20.70">
    <property type="entry name" value="Aldolase class I"/>
    <property type="match status" value="1"/>
</dbReference>
<sequence>MRNSSRKIELEDFRKVVDKVKAEGYPRVGLYSWTEPFLNRTLEYYIEVVKDYDLPCEISTTLSLRRISNMEACFRSGLDLMIVSISGMDQGVYQRNHVGGNIDYVFANLEKASSLIRENNLSTKIRLRFFKMEHNQHHIESARSYAEELGVAFELLQDSTDPSTSEYHKYTNDYFVKQSLSSPELIAPEEVGKICPLMFDVVAIDDKSDIYLCDAMPYHPFFRIGNYLDLSEDQLLLKRYSHSFCRVCTYPRREATDSDAHRLVRAIEARTGRVSHAPLDKMGNRVLSIDFATDEGSAVRYLSIDHTPELSVELQSISDLDMLYVPHEPERYYKTGYDAFKLCQKAVGKWPPRRVVDFGIGYGRVSRWFRQEWPSAIVYGVDINTSSLSFVQQSLGVLPIQIDAHLSVKNIPGDIDLIFCGSLLTGLDEWQWDAVIRLVVPALGPSGILVITTHGRAMSQMLRNNISHFGESIDGASLLNTFEKEGFAYAPYAADHPTFGVSLSSPAWVMSKLQQIPELKIISFEEQGWGQDVVVLKRNPWPMAVASGASEPVRAGYSANGKATSITAFGGLDDRIEISIAGTTVRVPAGVDRETLKSVLVALTNSSDH</sequence>
<feature type="domain" description="Methyltransferase" evidence="1">
    <location>
        <begin position="355"/>
        <end position="447"/>
    </location>
</feature>
<protein>
    <submittedName>
        <fullName evidence="2">Methyltransferase domain-containing protein</fullName>
    </submittedName>
</protein>
<dbReference type="InterPro" id="IPR058240">
    <property type="entry name" value="rSAM_sf"/>
</dbReference>
<dbReference type="InterPro" id="IPR013785">
    <property type="entry name" value="Aldolase_TIM"/>
</dbReference>
<dbReference type="Pfam" id="PF13649">
    <property type="entry name" value="Methyltransf_25"/>
    <property type="match status" value="1"/>
</dbReference>
<gene>
    <name evidence="2" type="ORF">EWE75_20375</name>
</gene>
<dbReference type="InterPro" id="IPR029063">
    <property type="entry name" value="SAM-dependent_MTases_sf"/>
</dbReference>
<dbReference type="OrthoDB" id="5642573at2"/>
<reference evidence="2 3" key="1">
    <citation type="submission" date="2019-02" db="EMBL/GenBank/DDBJ databases">
        <authorList>
            <person name="Li Y."/>
        </authorList>
    </citation>
    <scope>NUCLEOTIDE SEQUENCE [LARGE SCALE GENOMIC DNA]</scope>
    <source>
        <strain evidence="2 3">3-7</strain>
    </source>
</reference>